<dbReference type="AlphaFoldDB" id="A0A8J6HWX8"/>
<evidence type="ECO:0000313" key="3">
    <source>
        <dbReference type="Proteomes" id="UP000719412"/>
    </source>
</evidence>
<proteinExistence type="predicted"/>
<protein>
    <submittedName>
        <fullName evidence="2">Uncharacterized protein</fullName>
    </submittedName>
</protein>
<evidence type="ECO:0000313" key="2">
    <source>
        <dbReference type="EMBL" id="KAH0821757.1"/>
    </source>
</evidence>
<keyword evidence="3" id="KW-1185">Reference proteome</keyword>
<reference evidence="2" key="1">
    <citation type="journal article" date="2020" name="J Insects Food Feed">
        <title>The yellow mealworm (Tenebrio molitor) genome: a resource for the emerging insects as food and feed industry.</title>
        <authorList>
            <person name="Eriksson T."/>
            <person name="Andere A."/>
            <person name="Kelstrup H."/>
            <person name="Emery V."/>
            <person name="Picard C."/>
        </authorList>
    </citation>
    <scope>NUCLEOTIDE SEQUENCE</scope>
    <source>
        <strain evidence="2">Stoneville</strain>
        <tissue evidence="2">Whole head</tissue>
    </source>
</reference>
<dbReference type="EMBL" id="JABDTM020006311">
    <property type="protein sequence ID" value="KAH0821757.1"/>
    <property type="molecule type" value="Genomic_DNA"/>
</dbReference>
<gene>
    <name evidence="2" type="ORF">GEV33_001034</name>
</gene>
<sequence length="175" mass="19292">MSRWQKVFTHHPRSHRGRWFGEILSGHPAQTSSWCHHSGSTVCCSKLYGQIERFRRSLSAPLKVICPPKGSRQLPEGADLEADVVHEYVERLEMMVPFEGPRAAPSGQHEPSPAGGQRGDCGLRPMSGLQGKWQTTICLPIKRFGRLPNPTVSSVTGVAVRNLCVGLRREGSPST</sequence>
<feature type="region of interest" description="Disordered" evidence="1">
    <location>
        <begin position="99"/>
        <end position="121"/>
    </location>
</feature>
<accession>A0A8J6HWX8</accession>
<organism evidence="2 3">
    <name type="scientific">Tenebrio molitor</name>
    <name type="common">Yellow mealworm beetle</name>
    <dbReference type="NCBI Taxonomy" id="7067"/>
    <lineage>
        <taxon>Eukaryota</taxon>
        <taxon>Metazoa</taxon>
        <taxon>Ecdysozoa</taxon>
        <taxon>Arthropoda</taxon>
        <taxon>Hexapoda</taxon>
        <taxon>Insecta</taxon>
        <taxon>Pterygota</taxon>
        <taxon>Neoptera</taxon>
        <taxon>Endopterygota</taxon>
        <taxon>Coleoptera</taxon>
        <taxon>Polyphaga</taxon>
        <taxon>Cucujiformia</taxon>
        <taxon>Tenebrionidae</taxon>
        <taxon>Tenebrio</taxon>
    </lineage>
</organism>
<evidence type="ECO:0000256" key="1">
    <source>
        <dbReference type="SAM" id="MobiDB-lite"/>
    </source>
</evidence>
<comment type="caution">
    <text evidence="2">The sequence shown here is derived from an EMBL/GenBank/DDBJ whole genome shotgun (WGS) entry which is preliminary data.</text>
</comment>
<name>A0A8J6HWX8_TENMO</name>
<dbReference type="Proteomes" id="UP000719412">
    <property type="component" value="Unassembled WGS sequence"/>
</dbReference>
<reference evidence="2" key="2">
    <citation type="submission" date="2021-08" db="EMBL/GenBank/DDBJ databases">
        <authorList>
            <person name="Eriksson T."/>
        </authorList>
    </citation>
    <scope>NUCLEOTIDE SEQUENCE</scope>
    <source>
        <strain evidence="2">Stoneville</strain>
        <tissue evidence="2">Whole head</tissue>
    </source>
</reference>